<dbReference type="SUPFAM" id="SSF50891">
    <property type="entry name" value="Cyclophilin-like"/>
    <property type="match status" value="1"/>
</dbReference>
<dbReference type="SMART" id="SM00796">
    <property type="entry name" value="AHS1"/>
    <property type="match status" value="1"/>
</dbReference>
<dbReference type="GO" id="GO:0016787">
    <property type="term" value="F:hydrolase activity"/>
    <property type="evidence" value="ECO:0007669"/>
    <property type="project" value="UniProtKB-KW"/>
</dbReference>
<dbReference type="PANTHER" id="PTHR34698:SF2">
    <property type="entry name" value="5-OXOPROLINASE SUBUNIT B"/>
    <property type="match status" value="1"/>
</dbReference>
<dbReference type="Pfam" id="PF02682">
    <property type="entry name" value="CT_C_D"/>
    <property type="match status" value="1"/>
</dbReference>
<keyword evidence="1" id="KW-0547">Nucleotide-binding</keyword>
<dbReference type="RefSeq" id="WP_344870376.1">
    <property type="nucleotide sequence ID" value="NZ_BAABAL010000002.1"/>
</dbReference>
<evidence type="ECO:0000313" key="5">
    <source>
        <dbReference type="EMBL" id="GAA3986318.1"/>
    </source>
</evidence>
<feature type="domain" description="Carboxyltransferase" evidence="4">
    <location>
        <begin position="1"/>
        <end position="191"/>
    </location>
</feature>
<protein>
    <submittedName>
        <fullName evidence="5">Allophanate hydrolase subunit 1</fullName>
    </submittedName>
</protein>
<dbReference type="Gene3D" id="3.30.1360.40">
    <property type="match status" value="1"/>
</dbReference>
<dbReference type="InterPro" id="IPR029000">
    <property type="entry name" value="Cyclophilin-like_dom_sf"/>
</dbReference>
<evidence type="ECO:0000256" key="1">
    <source>
        <dbReference type="ARBA" id="ARBA00022741"/>
    </source>
</evidence>
<dbReference type="Proteomes" id="UP001501747">
    <property type="component" value="Unassembled WGS sequence"/>
</dbReference>
<dbReference type="PANTHER" id="PTHR34698">
    <property type="entry name" value="5-OXOPROLINASE SUBUNIT B"/>
    <property type="match status" value="1"/>
</dbReference>
<name>A0ABP7QQS4_9PSEU</name>
<sequence length="203" mass="22118">MRVHRCGRDAALVELSGLDEVLGLHAALRAEEPNWLVELVPAATTLLVRFDRALTTMDKAVEHVAALEHSTVDGNDLGEVVIPVRYDGEDLADVASRAGMTEAEVIERHARARYTVAFCGFAPGFGYLTGLDRALWLPRRETPRTRVPAGSIALADQYAGVYPRSSPGGWHILGSTDLAVWDVDRDPPALLVPGTPVRFEVVR</sequence>
<dbReference type="EMBL" id="BAABAL010000002">
    <property type="protein sequence ID" value="GAA3986318.1"/>
    <property type="molecule type" value="Genomic_DNA"/>
</dbReference>
<reference evidence="6" key="1">
    <citation type="journal article" date="2019" name="Int. J. Syst. Evol. Microbiol.">
        <title>The Global Catalogue of Microorganisms (GCM) 10K type strain sequencing project: providing services to taxonomists for standard genome sequencing and annotation.</title>
        <authorList>
            <consortium name="The Broad Institute Genomics Platform"/>
            <consortium name="The Broad Institute Genome Sequencing Center for Infectious Disease"/>
            <person name="Wu L."/>
            <person name="Ma J."/>
        </authorList>
    </citation>
    <scope>NUCLEOTIDE SEQUENCE [LARGE SCALE GENOMIC DNA]</scope>
    <source>
        <strain evidence="6">JCM 17342</strain>
    </source>
</reference>
<proteinExistence type="predicted"/>
<evidence type="ECO:0000313" key="6">
    <source>
        <dbReference type="Proteomes" id="UP001501747"/>
    </source>
</evidence>
<dbReference type="Gene3D" id="2.40.100.10">
    <property type="entry name" value="Cyclophilin-like"/>
    <property type="match status" value="1"/>
</dbReference>
<dbReference type="InterPro" id="IPR010016">
    <property type="entry name" value="PxpB"/>
</dbReference>
<accession>A0ABP7QQS4</accession>
<dbReference type="InterPro" id="IPR003833">
    <property type="entry name" value="CT_C_D"/>
</dbReference>
<evidence type="ECO:0000256" key="3">
    <source>
        <dbReference type="ARBA" id="ARBA00022840"/>
    </source>
</evidence>
<keyword evidence="6" id="KW-1185">Reference proteome</keyword>
<keyword evidence="2 5" id="KW-0378">Hydrolase</keyword>
<evidence type="ECO:0000259" key="4">
    <source>
        <dbReference type="SMART" id="SM00796"/>
    </source>
</evidence>
<comment type="caution">
    <text evidence="5">The sequence shown here is derived from an EMBL/GenBank/DDBJ whole genome shotgun (WGS) entry which is preliminary data.</text>
</comment>
<organism evidence="5 6">
    <name type="scientific">Allokutzneria multivorans</name>
    <dbReference type="NCBI Taxonomy" id="1142134"/>
    <lineage>
        <taxon>Bacteria</taxon>
        <taxon>Bacillati</taxon>
        <taxon>Actinomycetota</taxon>
        <taxon>Actinomycetes</taxon>
        <taxon>Pseudonocardiales</taxon>
        <taxon>Pseudonocardiaceae</taxon>
        <taxon>Allokutzneria</taxon>
    </lineage>
</organism>
<gene>
    <name evidence="5" type="ORF">GCM10022247_00850</name>
</gene>
<dbReference type="SUPFAM" id="SSF160467">
    <property type="entry name" value="PH0987 N-terminal domain-like"/>
    <property type="match status" value="1"/>
</dbReference>
<keyword evidence="3" id="KW-0067">ATP-binding</keyword>
<evidence type="ECO:0000256" key="2">
    <source>
        <dbReference type="ARBA" id="ARBA00022801"/>
    </source>
</evidence>